<evidence type="ECO:0000313" key="3">
    <source>
        <dbReference type="Proteomes" id="UP000465112"/>
    </source>
</evidence>
<evidence type="ECO:0000256" key="1">
    <source>
        <dbReference type="SAM" id="MobiDB-lite"/>
    </source>
</evidence>
<organism evidence="2 3">
    <name type="scientific">Perca fluviatilis</name>
    <name type="common">European perch</name>
    <dbReference type="NCBI Taxonomy" id="8168"/>
    <lineage>
        <taxon>Eukaryota</taxon>
        <taxon>Metazoa</taxon>
        <taxon>Chordata</taxon>
        <taxon>Craniata</taxon>
        <taxon>Vertebrata</taxon>
        <taxon>Euteleostomi</taxon>
        <taxon>Actinopterygii</taxon>
        <taxon>Neopterygii</taxon>
        <taxon>Teleostei</taxon>
        <taxon>Neoteleostei</taxon>
        <taxon>Acanthomorphata</taxon>
        <taxon>Eupercaria</taxon>
        <taxon>Perciformes</taxon>
        <taxon>Percoidei</taxon>
        <taxon>Percidae</taxon>
        <taxon>Percinae</taxon>
        <taxon>Perca</taxon>
    </lineage>
</organism>
<name>A0A6A5EWA1_PERFL</name>
<dbReference type="EMBL" id="VHII01000002">
    <property type="protein sequence ID" value="KAF1394027.1"/>
    <property type="molecule type" value="Genomic_DNA"/>
</dbReference>
<evidence type="ECO:0000313" key="2">
    <source>
        <dbReference type="EMBL" id="KAF1394027.1"/>
    </source>
</evidence>
<gene>
    <name evidence="2" type="ORF">PFLUV_G00022240</name>
</gene>
<dbReference type="PANTHER" id="PTHR47236:SF4">
    <property type="entry name" value="GENE 9195-RELATED"/>
    <property type="match status" value="1"/>
</dbReference>
<proteinExistence type="predicted"/>
<comment type="caution">
    <text evidence="2">The sequence shown here is derived from an EMBL/GenBank/DDBJ whole genome shotgun (WGS) entry which is preliminary data.</text>
</comment>
<keyword evidence="3" id="KW-1185">Reference proteome</keyword>
<dbReference type="Proteomes" id="UP000465112">
    <property type="component" value="Chromosome 2"/>
</dbReference>
<feature type="region of interest" description="Disordered" evidence="1">
    <location>
        <begin position="84"/>
        <end position="112"/>
    </location>
</feature>
<dbReference type="AlphaFoldDB" id="A0A6A5EWA1"/>
<accession>A0A6A5EWA1</accession>
<protein>
    <submittedName>
        <fullName evidence="2">Uncharacterized protein</fullName>
    </submittedName>
</protein>
<dbReference type="OrthoDB" id="439917at2759"/>
<sequence length="383" mass="42781">MALPLLERLNQLLEDKQPASFSPNICNRHISGLSTKQAYGLEIASRVWTASVPVVKGISTQSLREPVNLAQSQDTGLQAISAPTHNSQRHTASTGIHSQESQPMKESAQPTHSISVPTIPEEEWAKLLELSPLFQLLKGLELQLKGWACGAGLLRGVLEDRGKGFVDVLDAQWECEGELIPLDLSLLNPREFLVYQHGLFLMHTLHNLKLTPAISLQIAASLPNNNYFNNAFRNSFFYQEAEETLFVRRQRLQSVGGFSLLLLHCLCHVKIKDMSSDSSPAFQRLFFKILQACLGELFQARLGMPSPGQEANLCVLFQDPESPSGVLKRTLSDSHAASLLYRFHKPSRGLLSEDEVEELQRKHRETSLLSHLEGLLREKSSEM</sequence>
<dbReference type="PANTHER" id="PTHR47236">
    <property type="entry name" value="GENE, 32742-RELATED-RELATED"/>
    <property type="match status" value="1"/>
</dbReference>
<reference evidence="2 3" key="1">
    <citation type="submission" date="2019-06" db="EMBL/GenBank/DDBJ databases">
        <title>A chromosome-scale genome assembly of the European perch, Perca fluviatilis.</title>
        <authorList>
            <person name="Roques C."/>
            <person name="Zahm M."/>
            <person name="Cabau C."/>
            <person name="Klopp C."/>
            <person name="Bouchez O."/>
            <person name="Donnadieu C."/>
            <person name="Kuhl H."/>
            <person name="Gislard M."/>
            <person name="Guendouz S."/>
            <person name="Journot L."/>
            <person name="Haffray P."/>
            <person name="Bestin A."/>
            <person name="Morvezen R."/>
            <person name="Feron R."/>
            <person name="Wen M."/>
            <person name="Jouanno E."/>
            <person name="Herpin A."/>
            <person name="Schartl M."/>
            <person name="Postlethwait J."/>
            <person name="Schaerlinger B."/>
            <person name="Chardard D."/>
            <person name="Lecocq T."/>
            <person name="Poncet C."/>
            <person name="Jaffrelo L."/>
            <person name="Lampietro C."/>
            <person name="Guiguen Y."/>
        </authorList>
    </citation>
    <scope>NUCLEOTIDE SEQUENCE [LARGE SCALE GENOMIC DNA]</scope>
    <source>
        <tissue evidence="2">Blood</tissue>
    </source>
</reference>